<comment type="caution">
    <text evidence="7">The sequence shown here is derived from an EMBL/GenBank/DDBJ whole genome shotgun (WGS) entry which is preliminary data.</text>
</comment>
<keyword evidence="3" id="KW-0805">Transcription regulation</keyword>
<dbReference type="SUPFAM" id="SSF117773">
    <property type="entry name" value="GTF2I-like repeat"/>
    <property type="match status" value="1"/>
</dbReference>
<dbReference type="EMBL" id="CAWYQH010000096">
    <property type="protein sequence ID" value="CAK8682621.1"/>
    <property type="molecule type" value="Genomic_DNA"/>
</dbReference>
<organism evidence="7 8">
    <name type="scientific">Clavelina lepadiformis</name>
    <name type="common">Light-bulb sea squirt</name>
    <name type="synonym">Ascidia lepadiformis</name>
    <dbReference type="NCBI Taxonomy" id="159417"/>
    <lineage>
        <taxon>Eukaryota</taxon>
        <taxon>Metazoa</taxon>
        <taxon>Chordata</taxon>
        <taxon>Tunicata</taxon>
        <taxon>Ascidiacea</taxon>
        <taxon>Aplousobranchia</taxon>
        <taxon>Clavelinidae</taxon>
        <taxon>Clavelina</taxon>
    </lineage>
</organism>
<comment type="subcellular location">
    <subcellularLocation>
        <location evidence="1">Nucleus</location>
    </subcellularLocation>
</comment>
<dbReference type="Gene3D" id="3.90.1460.10">
    <property type="entry name" value="GTF2I-like"/>
    <property type="match status" value="1"/>
</dbReference>
<sequence length="250" mass="28709">MASTRRSRKDISQSQRDMLISLWETKDFKLWGSRWRELPKQTKQVWKEKAKTFNSESSIPPTEMDGNMKKKLRQNAIARIIQACGELEEIGVAVGGMAFVNDTFNAFGSRDVRPYFLEPSVQSGFIEILHGGKACSTSRQKNTELQMKVRKIFNKKYCETMHKSNGRMPYAKINEFSITGMPCGIPFRNPGSYGPVDCQKIIDEQENIIIMKRGNLELAENNLVLLVTTEECENEEHLHFAEPTHRTVDW</sequence>
<gene>
    <name evidence="7" type="ORF">CVLEPA_LOCUS13279</name>
</gene>
<keyword evidence="2" id="KW-0677">Repeat</keyword>
<keyword evidence="4" id="KW-0238">DNA-binding</keyword>
<reference evidence="7 8" key="1">
    <citation type="submission" date="2024-02" db="EMBL/GenBank/DDBJ databases">
        <authorList>
            <person name="Daric V."/>
            <person name="Darras S."/>
        </authorList>
    </citation>
    <scope>NUCLEOTIDE SEQUENCE [LARGE SCALE GENOMIC DNA]</scope>
</reference>
<dbReference type="InterPro" id="IPR036647">
    <property type="entry name" value="GTF2I-like_rpt_sf"/>
</dbReference>
<evidence type="ECO:0000256" key="2">
    <source>
        <dbReference type="ARBA" id="ARBA00022737"/>
    </source>
</evidence>
<evidence type="ECO:0000256" key="3">
    <source>
        <dbReference type="ARBA" id="ARBA00023015"/>
    </source>
</evidence>
<evidence type="ECO:0000256" key="6">
    <source>
        <dbReference type="ARBA" id="ARBA00023242"/>
    </source>
</evidence>
<keyword evidence="8" id="KW-1185">Reference proteome</keyword>
<dbReference type="PROSITE" id="PS51139">
    <property type="entry name" value="GTF2I"/>
    <property type="match status" value="1"/>
</dbReference>
<dbReference type="Proteomes" id="UP001642483">
    <property type="component" value="Unassembled WGS sequence"/>
</dbReference>
<accession>A0ABP0FVR3</accession>
<proteinExistence type="predicted"/>
<keyword evidence="5" id="KW-0804">Transcription</keyword>
<keyword evidence="6" id="KW-0539">Nucleus</keyword>
<dbReference type="InterPro" id="IPR004212">
    <property type="entry name" value="GTF2I"/>
</dbReference>
<evidence type="ECO:0000313" key="7">
    <source>
        <dbReference type="EMBL" id="CAK8682621.1"/>
    </source>
</evidence>
<protein>
    <submittedName>
        <fullName evidence="7">Uncharacterized protein</fullName>
    </submittedName>
</protein>
<evidence type="ECO:0000256" key="5">
    <source>
        <dbReference type="ARBA" id="ARBA00023163"/>
    </source>
</evidence>
<evidence type="ECO:0000256" key="4">
    <source>
        <dbReference type="ARBA" id="ARBA00023125"/>
    </source>
</evidence>
<dbReference type="Pfam" id="PF02946">
    <property type="entry name" value="GTF2I"/>
    <property type="match status" value="1"/>
</dbReference>
<evidence type="ECO:0000256" key="1">
    <source>
        <dbReference type="ARBA" id="ARBA00004123"/>
    </source>
</evidence>
<evidence type="ECO:0000313" key="8">
    <source>
        <dbReference type="Proteomes" id="UP001642483"/>
    </source>
</evidence>
<name>A0ABP0FVR3_CLALP</name>